<evidence type="ECO:0000313" key="7">
    <source>
        <dbReference type="Proteomes" id="UP000601223"/>
    </source>
</evidence>
<sequence>MLDLGRLRAIDALARHGTVHAAAAALHCTPSAVSQQLAKLEREAGTVLCHKDGRGLRLSDAGRLLAEHAALVLAAADTAAAALDAYRGEVAGEVTVACFATACRGLLPPALSALTSAYPRLRPRVIETNPYEALRDLDRGRVDVAVIDDWREVRLHLPAGVSSTVLGEDTADLVVPAGHPLATAGPGPLDRAAHERWIASPEGTICHDWLIRALPGLRPAYLVGEFETQQALVAAGLGVALLPRLARLTTAPGTVVVPVDPVPTRRVSVTWRTPNYTRPAVKAVITAITQAWSTRTTARTGQDHVDLARSVALLS</sequence>
<dbReference type="InterPro" id="IPR036390">
    <property type="entry name" value="WH_DNA-bd_sf"/>
</dbReference>
<dbReference type="PROSITE" id="PS50931">
    <property type="entry name" value="HTH_LYSR"/>
    <property type="match status" value="1"/>
</dbReference>
<proteinExistence type="inferred from homology"/>
<evidence type="ECO:0000256" key="3">
    <source>
        <dbReference type="ARBA" id="ARBA00023125"/>
    </source>
</evidence>
<comment type="caution">
    <text evidence="6">The sequence shown here is derived from an EMBL/GenBank/DDBJ whole genome shotgun (WGS) entry which is preliminary data.</text>
</comment>
<dbReference type="GO" id="GO:0003700">
    <property type="term" value="F:DNA-binding transcription factor activity"/>
    <property type="evidence" value="ECO:0007669"/>
    <property type="project" value="InterPro"/>
</dbReference>
<evidence type="ECO:0000256" key="4">
    <source>
        <dbReference type="ARBA" id="ARBA00023163"/>
    </source>
</evidence>
<dbReference type="CDD" id="cd08423">
    <property type="entry name" value="PBP2_LTTR_like_6"/>
    <property type="match status" value="1"/>
</dbReference>
<dbReference type="RefSeq" id="WP_203741063.1">
    <property type="nucleotide sequence ID" value="NZ_BONF01000004.1"/>
</dbReference>
<dbReference type="Gene3D" id="1.10.10.10">
    <property type="entry name" value="Winged helix-like DNA-binding domain superfamily/Winged helix DNA-binding domain"/>
    <property type="match status" value="1"/>
</dbReference>
<dbReference type="InterPro" id="IPR005119">
    <property type="entry name" value="LysR_subst-bd"/>
</dbReference>
<accession>A0A8J3NI72</accession>
<dbReference type="AlphaFoldDB" id="A0A8J3NI72"/>
<evidence type="ECO:0000313" key="6">
    <source>
        <dbReference type="EMBL" id="GIF79070.1"/>
    </source>
</evidence>
<evidence type="ECO:0000256" key="2">
    <source>
        <dbReference type="ARBA" id="ARBA00023015"/>
    </source>
</evidence>
<dbReference type="PANTHER" id="PTHR30346">
    <property type="entry name" value="TRANSCRIPTIONAL DUAL REGULATOR HCAR-RELATED"/>
    <property type="match status" value="1"/>
</dbReference>
<feature type="domain" description="HTH lysR-type" evidence="5">
    <location>
        <begin position="2"/>
        <end position="59"/>
    </location>
</feature>
<dbReference type="Gene3D" id="3.40.190.10">
    <property type="entry name" value="Periplasmic binding protein-like II"/>
    <property type="match status" value="2"/>
</dbReference>
<keyword evidence="3" id="KW-0238">DNA-binding</keyword>
<dbReference type="Proteomes" id="UP000601223">
    <property type="component" value="Unassembled WGS sequence"/>
</dbReference>
<dbReference type="GO" id="GO:0032993">
    <property type="term" value="C:protein-DNA complex"/>
    <property type="evidence" value="ECO:0007669"/>
    <property type="project" value="TreeGrafter"/>
</dbReference>
<protein>
    <submittedName>
        <fullName evidence="6">LysR family transcriptional regulator</fullName>
    </submittedName>
</protein>
<evidence type="ECO:0000259" key="5">
    <source>
        <dbReference type="PROSITE" id="PS50931"/>
    </source>
</evidence>
<reference evidence="6 7" key="1">
    <citation type="submission" date="2021-01" db="EMBL/GenBank/DDBJ databases">
        <title>Whole genome shotgun sequence of Catellatospora bangladeshensis NBRC 107357.</title>
        <authorList>
            <person name="Komaki H."/>
            <person name="Tamura T."/>
        </authorList>
    </citation>
    <scope>NUCLEOTIDE SEQUENCE [LARGE SCALE GENOMIC DNA]</scope>
    <source>
        <strain evidence="6 7">NBRC 107357</strain>
    </source>
</reference>
<keyword evidence="2" id="KW-0805">Transcription regulation</keyword>
<dbReference type="EMBL" id="BONF01000004">
    <property type="protein sequence ID" value="GIF79070.1"/>
    <property type="molecule type" value="Genomic_DNA"/>
</dbReference>
<evidence type="ECO:0000256" key="1">
    <source>
        <dbReference type="ARBA" id="ARBA00009437"/>
    </source>
</evidence>
<keyword evidence="4" id="KW-0804">Transcription</keyword>
<organism evidence="6 7">
    <name type="scientific">Catellatospora bangladeshensis</name>
    <dbReference type="NCBI Taxonomy" id="310355"/>
    <lineage>
        <taxon>Bacteria</taxon>
        <taxon>Bacillati</taxon>
        <taxon>Actinomycetota</taxon>
        <taxon>Actinomycetes</taxon>
        <taxon>Micromonosporales</taxon>
        <taxon>Micromonosporaceae</taxon>
        <taxon>Catellatospora</taxon>
    </lineage>
</organism>
<dbReference type="InterPro" id="IPR036388">
    <property type="entry name" value="WH-like_DNA-bd_sf"/>
</dbReference>
<dbReference type="SUPFAM" id="SSF46785">
    <property type="entry name" value="Winged helix' DNA-binding domain"/>
    <property type="match status" value="1"/>
</dbReference>
<comment type="similarity">
    <text evidence="1">Belongs to the LysR transcriptional regulatory family.</text>
</comment>
<dbReference type="GO" id="GO:0003677">
    <property type="term" value="F:DNA binding"/>
    <property type="evidence" value="ECO:0007669"/>
    <property type="project" value="UniProtKB-KW"/>
</dbReference>
<dbReference type="Pfam" id="PF00126">
    <property type="entry name" value="HTH_1"/>
    <property type="match status" value="1"/>
</dbReference>
<dbReference type="Pfam" id="PF03466">
    <property type="entry name" value="LysR_substrate"/>
    <property type="match status" value="1"/>
</dbReference>
<dbReference type="InterPro" id="IPR000847">
    <property type="entry name" value="LysR_HTH_N"/>
</dbReference>
<keyword evidence="7" id="KW-1185">Reference proteome</keyword>
<dbReference type="SUPFAM" id="SSF53850">
    <property type="entry name" value="Periplasmic binding protein-like II"/>
    <property type="match status" value="1"/>
</dbReference>
<gene>
    <name evidence="6" type="ORF">Cba03nite_04190</name>
</gene>
<dbReference type="PANTHER" id="PTHR30346:SF29">
    <property type="entry name" value="LYSR SUBSTRATE-BINDING"/>
    <property type="match status" value="1"/>
</dbReference>
<name>A0A8J3NI72_9ACTN</name>